<feature type="domain" description="HTH cro/C1-type" evidence="1">
    <location>
        <begin position="17"/>
        <end position="71"/>
    </location>
</feature>
<evidence type="ECO:0000313" key="3">
    <source>
        <dbReference type="Proteomes" id="UP000268007"/>
    </source>
</evidence>
<dbReference type="Pfam" id="PF01381">
    <property type="entry name" value="HTH_3"/>
    <property type="match status" value="1"/>
</dbReference>
<dbReference type="OrthoDB" id="678057at2"/>
<proteinExistence type="predicted"/>
<dbReference type="GO" id="GO:0003677">
    <property type="term" value="F:DNA binding"/>
    <property type="evidence" value="ECO:0007669"/>
    <property type="project" value="InterPro"/>
</dbReference>
<dbReference type="AlphaFoldDB" id="A0A495J3A8"/>
<name>A0A495J3A8_9SPHI</name>
<dbReference type="EMBL" id="RBKU01000001">
    <property type="protein sequence ID" value="RKR82858.1"/>
    <property type="molecule type" value="Genomic_DNA"/>
</dbReference>
<evidence type="ECO:0000313" key="2">
    <source>
        <dbReference type="EMBL" id="RKR82858.1"/>
    </source>
</evidence>
<evidence type="ECO:0000259" key="1">
    <source>
        <dbReference type="PROSITE" id="PS50943"/>
    </source>
</evidence>
<organism evidence="2 3">
    <name type="scientific">Mucilaginibacter gracilis</name>
    <dbReference type="NCBI Taxonomy" id="423350"/>
    <lineage>
        <taxon>Bacteria</taxon>
        <taxon>Pseudomonadati</taxon>
        <taxon>Bacteroidota</taxon>
        <taxon>Sphingobacteriia</taxon>
        <taxon>Sphingobacteriales</taxon>
        <taxon>Sphingobacteriaceae</taxon>
        <taxon>Mucilaginibacter</taxon>
    </lineage>
</organism>
<dbReference type="CDD" id="cd00093">
    <property type="entry name" value="HTH_XRE"/>
    <property type="match status" value="1"/>
</dbReference>
<gene>
    <name evidence="2" type="ORF">BDD43_3049</name>
</gene>
<dbReference type="SUPFAM" id="SSF47413">
    <property type="entry name" value="lambda repressor-like DNA-binding domains"/>
    <property type="match status" value="1"/>
</dbReference>
<dbReference type="InterPro" id="IPR001387">
    <property type="entry name" value="Cro/C1-type_HTH"/>
</dbReference>
<dbReference type="SMART" id="SM00530">
    <property type="entry name" value="HTH_XRE"/>
    <property type="match status" value="1"/>
</dbReference>
<sequence>MISDIDKEVLILFGKHLKSLRLAKKLTYRKMALRCNIDYGDIQKIESGKVNITILTLRELAKALELAPNSLLDFDGFNLSDSR</sequence>
<accession>A0A495J3A8</accession>
<dbReference type="PROSITE" id="PS50943">
    <property type="entry name" value="HTH_CROC1"/>
    <property type="match status" value="1"/>
</dbReference>
<dbReference type="Proteomes" id="UP000268007">
    <property type="component" value="Unassembled WGS sequence"/>
</dbReference>
<dbReference type="Gene3D" id="1.10.260.40">
    <property type="entry name" value="lambda repressor-like DNA-binding domains"/>
    <property type="match status" value="1"/>
</dbReference>
<protein>
    <submittedName>
        <fullName evidence="2">Xre family transcriptional regulator</fullName>
    </submittedName>
</protein>
<keyword evidence="3" id="KW-1185">Reference proteome</keyword>
<reference evidence="2 3" key="1">
    <citation type="submission" date="2018-10" db="EMBL/GenBank/DDBJ databases">
        <title>Genomic Encyclopedia of Archaeal and Bacterial Type Strains, Phase II (KMG-II): from individual species to whole genera.</title>
        <authorList>
            <person name="Goeker M."/>
        </authorList>
    </citation>
    <scope>NUCLEOTIDE SEQUENCE [LARGE SCALE GENOMIC DNA]</scope>
    <source>
        <strain evidence="2 3">DSM 18602</strain>
    </source>
</reference>
<comment type="caution">
    <text evidence="2">The sequence shown here is derived from an EMBL/GenBank/DDBJ whole genome shotgun (WGS) entry which is preliminary data.</text>
</comment>
<dbReference type="InterPro" id="IPR010982">
    <property type="entry name" value="Lambda_DNA-bd_dom_sf"/>
</dbReference>